<evidence type="ECO:0000256" key="2">
    <source>
        <dbReference type="ARBA" id="ARBA00022630"/>
    </source>
</evidence>
<evidence type="ECO:0000259" key="4">
    <source>
        <dbReference type="SMART" id="SM00903"/>
    </source>
</evidence>
<dbReference type="GO" id="GO:0016646">
    <property type="term" value="F:oxidoreductase activity, acting on the CH-NH group of donors, NAD or NADP as acceptor"/>
    <property type="evidence" value="ECO:0007669"/>
    <property type="project" value="UniProtKB-ARBA"/>
</dbReference>
<gene>
    <name evidence="5" type="ORF">FHP08_02645</name>
</gene>
<dbReference type="AlphaFoldDB" id="A0A5C8P5B1"/>
<dbReference type="GO" id="GO:0010181">
    <property type="term" value="F:FMN binding"/>
    <property type="evidence" value="ECO:0007669"/>
    <property type="project" value="InterPro"/>
</dbReference>
<evidence type="ECO:0000256" key="1">
    <source>
        <dbReference type="ARBA" id="ARBA00001917"/>
    </source>
</evidence>
<keyword evidence="6" id="KW-1185">Reference proteome</keyword>
<dbReference type="Proteomes" id="UP000321548">
    <property type="component" value="Unassembled WGS sequence"/>
</dbReference>
<sequence>MRKPVALPHASRLLNHGPTVLVSSAHRGCRNVMAAAWSMPVEFTPPRIAVVIDKSTYTRELVAASGAFALNIPCRAQADLAFAVGSTSGRASLAHGTDKFAEYGIDTFDGPELGLPLVAGCIAWMECRTIAEPHAEQAYDTFFAEVASAQADPRVFDGGKWHLSPENAALHTLHHLGGGVFAVAAEGVRAKPLPGRHGR</sequence>
<dbReference type="EMBL" id="VDUY01000001">
    <property type="protein sequence ID" value="TXL68599.1"/>
    <property type="molecule type" value="Genomic_DNA"/>
</dbReference>
<keyword evidence="2" id="KW-0285">Flavoprotein</keyword>
<dbReference type="Gene3D" id="2.30.110.10">
    <property type="entry name" value="Electron Transport, Fmn-binding Protein, Chain A"/>
    <property type="match status" value="1"/>
</dbReference>
<dbReference type="Pfam" id="PF01613">
    <property type="entry name" value="Flavin_Reduct"/>
    <property type="match status" value="1"/>
</dbReference>
<dbReference type="SUPFAM" id="SSF50475">
    <property type="entry name" value="FMN-binding split barrel"/>
    <property type="match status" value="1"/>
</dbReference>
<organism evidence="5 6">
    <name type="scientific">Zeimonas arvi</name>
    <dbReference type="NCBI Taxonomy" id="2498847"/>
    <lineage>
        <taxon>Bacteria</taxon>
        <taxon>Pseudomonadati</taxon>
        <taxon>Pseudomonadota</taxon>
        <taxon>Betaproteobacteria</taxon>
        <taxon>Burkholderiales</taxon>
        <taxon>Burkholderiaceae</taxon>
        <taxon>Zeimonas</taxon>
    </lineage>
</organism>
<dbReference type="OrthoDB" id="9792436at2"/>
<evidence type="ECO:0000313" key="5">
    <source>
        <dbReference type="EMBL" id="TXL68599.1"/>
    </source>
</evidence>
<proteinExistence type="inferred from homology"/>
<comment type="similarity">
    <text evidence="3">Belongs to the flavoredoxin family.</text>
</comment>
<dbReference type="PANTHER" id="PTHR43567">
    <property type="entry name" value="FLAVOREDOXIN-RELATED-RELATED"/>
    <property type="match status" value="1"/>
</dbReference>
<name>A0A5C8P5B1_9BURK</name>
<comment type="cofactor">
    <cofactor evidence="1">
        <name>FMN</name>
        <dbReference type="ChEBI" id="CHEBI:58210"/>
    </cofactor>
</comment>
<dbReference type="InterPro" id="IPR052174">
    <property type="entry name" value="Flavoredoxin"/>
</dbReference>
<reference evidence="5 6" key="1">
    <citation type="submission" date="2019-06" db="EMBL/GenBank/DDBJ databases">
        <title>Quisquiliibacterium sp. nov., isolated from a maize field.</title>
        <authorList>
            <person name="Lin S.-Y."/>
            <person name="Tsai C.-F."/>
            <person name="Young C.-C."/>
        </authorList>
    </citation>
    <scope>NUCLEOTIDE SEQUENCE [LARGE SCALE GENOMIC DNA]</scope>
    <source>
        <strain evidence="5 6">CC-CFT501</strain>
    </source>
</reference>
<dbReference type="PANTHER" id="PTHR43567:SF1">
    <property type="entry name" value="FLAVOREDOXIN"/>
    <property type="match status" value="1"/>
</dbReference>
<protein>
    <submittedName>
        <fullName evidence="5">Flavin reductase family protein</fullName>
    </submittedName>
</protein>
<comment type="caution">
    <text evidence="5">The sequence shown here is derived from an EMBL/GenBank/DDBJ whole genome shotgun (WGS) entry which is preliminary data.</text>
</comment>
<evidence type="ECO:0000313" key="6">
    <source>
        <dbReference type="Proteomes" id="UP000321548"/>
    </source>
</evidence>
<dbReference type="InterPro" id="IPR012349">
    <property type="entry name" value="Split_barrel_FMN-bd"/>
</dbReference>
<evidence type="ECO:0000256" key="3">
    <source>
        <dbReference type="ARBA" id="ARBA00038054"/>
    </source>
</evidence>
<dbReference type="RefSeq" id="WP_147702739.1">
    <property type="nucleotide sequence ID" value="NZ_VDUY01000001.1"/>
</dbReference>
<dbReference type="InterPro" id="IPR002563">
    <property type="entry name" value="Flavin_Rdtase-like_dom"/>
</dbReference>
<feature type="domain" description="Flavin reductase like" evidence="4">
    <location>
        <begin position="12"/>
        <end position="163"/>
    </location>
</feature>
<accession>A0A5C8P5B1</accession>
<dbReference type="SMART" id="SM00903">
    <property type="entry name" value="Flavin_Reduct"/>
    <property type="match status" value="1"/>
</dbReference>